<evidence type="ECO:0000256" key="1">
    <source>
        <dbReference type="SAM" id="MobiDB-lite"/>
    </source>
</evidence>
<accession>A0AAN6TLC0</accession>
<sequence length="425" mass="46531">MASLQSVKSFTSLAGLSEVTDTQSSLDVNLSERDFERDSGPWRSSGSRPATPPPEASFLTGDQLIDGVGLHFPSVLPTRDLSLTIGSESSTAPATPYHGPEALGGDISALEGDGLETPRPSAVSFLTPSGPAPQRGRALCAAGPLTPSPTPKRKRSTSPPFAPGQLKRPKTHGRQTDERREDESHSTADSQEPAADRALRNARQLTIHLASSTGYTVDGLSNGDLAQGNAHKDSKPCNQQIPAVRLADQCNKPKYAMKIQLFSEEEIEAQLSELLSAYRAFYLEPVDADAGNKGNTDIARRGRHTFKAVFRDRLNSAEDEEFLLLEKEKNIMNVFMIWVREMKPPSDVRFESFEDQSQCLERLVELAVEPFIKKIVLSAADHGNAFLMDQKPDIRGICTPACKADGSIQWEFDEIWCEFAQLHIA</sequence>
<dbReference type="EMBL" id="MU853333">
    <property type="protein sequence ID" value="KAK4116535.1"/>
    <property type="molecule type" value="Genomic_DNA"/>
</dbReference>
<gene>
    <name evidence="2" type="ORF">N656DRAFT_794835</name>
</gene>
<organism evidence="2 3">
    <name type="scientific">Canariomyces notabilis</name>
    <dbReference type="NCBI Taxonomy" id="2074819"/>
    <lineage>
        <taxon>Eukaryota</taxon>
        <taxon>Fungi</taxon>
        <taxon>Dikarya</taxon>
        <taxon>Ascomycota</taxon>
        <taxon>Pezizomycotina</taxon>
        <taxon>Sordariomycetes</taxon>
        <taxon>Sordariomycetidae</taxon>
        <taxon>Sordariales</taxon>
        <taxon>Chaetomiaceae</taxon>
        <taxon>Canariomyces</taxon>
    </lineage>
</organism>
<feature type="region of interest" description="Disordered" evidence="1">
    <location>
        <begin position="19"/>
        <end position="60"/>
    </location>
</feature>
<reference evidence="2" key="2">
    <citation type="submission" date="2023-05" db="EMBL/GenBank/DDBJ databases">
        <authorList>
            <consortium name="Lawrence Berkeley National Laboratory"/>
            <person name="Steindorff A."/>
            <person name="Hensen N."/>
            <person name="Bonometti L."/>
            <person name="Westerberg I."/>
            <person name="Brannstrom I.O."/>
            <person name="Guillou S."/>
            <person name="Cros-Aarteil S."/>
            <person name="Calhoun S."/>
            <person name="Haridas S."/>
            <person name="Kuo A."/>
            <person name="Mondo S."/>
            <person name="Pangilinan J."/>
            <person name="Riley R."/>
            <person name="Labutti K."/>
            <person name="Andreopoulos B."/>
            <person name="Lipzen A."/>
            <person name="Chen C."/>
            <person name="Yanf M."/>
            <person name="Daum C."/>
            <person name="Ng V."/>
            <person name="Clum A."/>
            <person name="Ohm R."/>
            <person name="Martin F."/>
            <person name="Silar P."/>
            <person name="Natvig D."/>
            <person name="Lalanne C."/>
            <person name="Gautier V."/>
            <person name="Ament-Velasquez S.L."/>
            <person name="Kruys A."/>
            <person name="Hutchinson M.I."/>
            <person name="Powell A.J."/>
            <person name="Barry K."/>
            <person name="Miller A.N."/>
            <person name="Grigoriev I.V."/>
            <person name="Debuchy R."/>
            <person name="Gladieux P."/>
            <person name="Thoren M.H."/>
            <person name="Johannesson H."/>
        </authorList>
    </citation>
    <scope>NUCLEOTIDE SEQUENCE</scope>
    <source>
        <strain evidence="2">CBS 508.74</strain>
    </source>
</reference>
<dbReference type="Proteomes" id="UP001302812">
    <property type="component" value="Unassembled WGS sequence"/>
</dbReference>
<feature type="compositionally biased region" description="Basic and acidic residues" evidence="1">
    <location>
        <begin position="30"/>
        <end position="40"/>
    </location>
</feature>
<feature type="compositionally biased region" description="Polar residues" evidence="1">
    <location>
        <begin position="19"/>
        <end position="28"/>
    </location>
</feature>
<evidence type="ECO:0000313" key="2">
    <source>
        <dbReference type="EMBL" id="KAK4116535.1"/>
    </source>
</evidence>
<dbReference type="RefSeq" id="XP_064674105.1">
    <property type="nucleotide sequence ID" value="XM_064817342.1"/>
</dbReference>
<dbReference type="AlphaFoldDB" id="A0AAN6TLC0"/>
<feature type="region of interest" description="Disordered" evidence="1">
    <location>
        <begin position="87"/>
        <end position="197"/>
    </location>
</feature>
<feature type="compositionally biased region" description="Basic and acidic residues" evidence="1">
    <location>
        <begin position="174"/>
        <end position="186"/>
    </location>
</feature>
<evidence type="ECO:0000313" key="3">
    <source>
        <dbReference type="Proteomes" id="UP001302812"/>
    </source>
</evidence>
<dbReference type="GeneID" id="89941467"/>
<name>A0AAN6TLC0_9PEZI</name>
<protein>
    <submittedName>
        <fullName evidence="2">Uncharacterized protein</fullName>
    </submittedName>
</protein>
<reference evidence="2" key="1">
    <citation type="journal article" date="2023" name="Mol. Phylogenet. Evol.">
        <title>Genome-scale phylogeny and comparative genomics of the fungal order Sordariales.</title>
        <authorList>
            <person name="Hensen N."/>
            <person name="Bonometti L."/>
            <person name="Westerberg I."/>
            <person name="Brannstrom I.O."/>
            <person name="Guillou S."/>
            <person name="Cros-Aarteil S."/>
            <person name="Calhoun S."/>
            <person name="Haridas S."/>
            <person name="Kuo A."/>
            <person name="Mondo S."/>
            <person name="Pangilinan J."/>
            <person name="Riley R."/>
            <person name="LaButti K."/>
            <person name="Andreopoulos B."/>
            <person name="Lipzen A."/>
            <person name="Chen C."/>
            <person name="Yan M."/>
            <person name="Daum C."/>
            <person name="Ng V."/>
            <person name="Clum A."/>
            <person name="Steindorff A."/>
            <person name="Ohm R.A."/>
            <person name="Martin F."/>
            <person name="Silar P."/>
            <person name="Natvig D.O."/>
            <person name="Lalanne C."/>
            <person name="Gautier V."/>
            <person name="Ament-Velasquez S.L."/>
            <person name="Kruys A."/>
            <person name="Hutchinson M.I."/>
            <person name="Powell A.J."/>
            <person name="Barry K."/>
            <person name="Miller A.N."/>
            <person name="Grigoriev I.V."/>
            <person name="Debuchy R."/>
            <person name="Gladieux P."/>
            <person name="Hiltunen Thoren M."/>
            <person name="Johannesson H."/>
        </authorList>
    </citation>
    <scope>NUCLEOTIDE SEQUENCE</scope>
    <source>
        <strain evidence="2">CBS 508.74</strain>
    </source>
</reference>
<keyword evidence="3" id="KW-1185">Reference proteome</keyword>
<proteinExistence type="predicted"/>
<comment type="caution">
    <text evidence="2">The sequence shown here is derived from an EMBL/GenBank/DDBJ whole genome shotgun (WGS) entry which is preliminary data.</text>
</comment>